<dbReference type="Proteomes" id="UP000483379">
    <property type="component" value="Unassembled WGS sequence"/>
</dbReference>
<comment type="caution">
    <text evidence="2">The sequence shown here is derived from an EMBL/GenBank/DDBJ whole genome shotgun (WGS) entry which is preliminary data.</text>
</comment>
<protein>
    <submittedName>
        <fullName evidence="2">Uncharacterized protein</fullName>
    </submittedName>
</protein>
<evidence type="ECO:0000313" key="2">
    <source>
        <dbReference type="EMBL" id="NEV65360.1"/>
    </source>
</evidence>
<feature type="region of interest" description="Disordered" evidence="1">
    <location>
        <begin position="29"/>
        <end position="48"/>
    </location>
</feature>
<sequence>MAEPFGEHVGEPPSTAEVTHDLSTVQPLLPLSSQPPQPTIGMPMPASDPALRTLHDCDMQAVSEGRSTCP</sequence>
<reference evidence="2 3" key="1">
    <citation type="submission" date="2020-02" db="EMBL/GenBank/DDBJ databases">
        <title>Genome sequences of Thiorhodococcus mannitoliphagus and Thiorhodococcus minor, purple sulfur photosynthetic bacteria in the gammaproteobacterial family, Chromatiaceae.</title>
        <authorList>
            <person name="Aviles F.A."/>
            <person name="Meyer T.E."/>
            <person name="Kyndt J.A."/>
        </authorList>
    </citation>
    <scope>NUCLEOTIDE SEQUENCE [LARGE SCALE GENOMIC DNA]</scope>
    <source>
        <strain evidence="2 3">DSM 11518</strain>
    </source>
</reference>
<accession>A0A6M0K6K4</accession>
<name>A0A6M0K6K4_9GAMM</name>
<gene>
    <name evidence="2" type="ORF">G3446_26660</name>
</gene>
<proteinExistence type="predicted"/>
<evidence type="ECO:0000256" key="1">
    <source>
        <dbReference type="SAM" id="MobiDB-lite"/>
    </source>
</evidence>
<evidence type="ECO:0000313" key="3">
    <source>
        <dbReference type="Proteomes" id="UP000483379"/>
    </source>
</evidence>
<dbReference type="EMBL" id="JAAIJQ010000242">
    <property type="protein sequence ID" value="NEV65360.1"/>
    <property type="molecule type" value="Genomic_DNA"/>
</dbReference>
<organism evidence="2 3">
    <name type="scientific">Thiorhodococcus minor</name>
    <dbReference type="NCBI Taxonomy" id="57489"/>
    <lineage>
        <taxon>Bacteria</taxon>
        <taxon>Pseudomonadati</taxon>
        <taxon>Pseudomonadota</taxon>
        <taxon>Gammaproteobacteria</taxon>
        <taxon>Chromatiales</taxon>
        <taxon>Chromatiaceae</taxon>
        <taxon>Thiorhodococcus</taxon>
    </lineage>
</organism>
<keyword evidence="3" id="KW-1185">Reference proteome</keyword>
<dbReference type="AlphaFoldDB" id="A0A6M0K6K4"/>